<organism evidence="1 2">
    <name type="scientific">Mesonia oceanica</name>
    <dbReference type="NCBI Taxonomy" id="2687242"/>
    <lineage>
        <taxon>Bacteria</taxon>
        <taxon>Pseudomonadati</taxon>
        <taxon>Bacteroidota</taxon>
        <taxon>Flavobacteriia</taxon>
        <taxon>Flavobacteriales</taxon>
        <taxon>Flavobacteriaceae</taxon>
        <taxon>Mesonia</taxon>
    </lineage>
</organism>
<dbReference type="Proteomes" id="UP000356253">
    <property type="component" value="Unassembled WGS sequence"/>
</dbReference>
<reference evidence="1" key="1">
    <citation type="submission" date="2019-09" db="EMBL/GenBank/DDBJ databases">
        <authorList>
            <person name="Rodrigo-Torres L."/>
            <person name="Arahal R. D."/>
            <person name="Lucena T."/>
        </authorList>
    </citation>
    <scope>NUCLEOTIDE SEQUENCE</scope>
    <source>
        <strain evidence="1">ISS653</strain>
    </source>
</reference>
<keyword evidence="2" id="KW-1185">Reference proteome</keyword>
<name>A0AC61YCN7_9FLAO</name>
<comment type="caution">
    <text evidence="1">The sequence shown here is derived from an EMBL/GenBank/DDBJ whole genome shotgun (WGS) entry which is preliminary data.</text>
</comment>
<sequence>MNIFRRLFKIGESEANSAIDKMEDPIKMTEQGIRDMKQDLEKSLEALAQVKALAIRAKNEQEEHQDKAEDYHNKAILILKKAEKGQMEKEEADRLAKQALVKKEEAQQHVSRSKEEVKKFNESIAQLENNIQNIKANISNWENELKTLKARVKVSNATKNLNKQMAEIDSSSTVSMLERMKEKVAQEEALAEAYGDIANASKSIDEELEKAADTSEAKADDDLSKLKEQLGLNNKDA</sequence>
<protein>
    <submittedName>
        <fullName evidence="1">Phage shock protein A</fullName>
    </submittedName>
</protein>
<accession>A0AC61YCN7</accession>
<proteinExistence type="predicted"/>
<evidence type="ECO:0000313" key="2">
    <source>
        <dbReference type="Proteomes" id="UP000356253"/>
    </source>
</evidence>
<gene>
    <name evidence="1" type="ORF">FVB9532_02473</name>
</gene>
<evidence type="ECO:0000313" key="1">
    <source>
        <dbReference type="EMBL" id="VVV01190.1"/>
    </source>
</evidence>
<dbReference type="EMBL" id="CABVMM010000009">
    <property type="protein sequence ID" value="VVV01190.1"/>
    <property type="molecule type" value="Genomic_DNA"/>
</dbReference>